<sequence length="266" mass="31699">MKIKFNKVKKRSCVYLARWREVYIKRLESEFNNWTSGNKEIDIFIRKNQLKALLHTEVIEWIPYNRFQGVKYLAEGGFGKVYTATWIDGYIAYWDFSDEKWTRQDNNKIYCLKSLDNSSNNIKKFLQEIENQLKFRGKRAISMHGITRDPEGNYMMVMQYAKEGSLRKMLNRKYHTLSWNHLMNRCLDINSLKRPTAAQLVKDLEKYAMDTDGNLDSYGNLPEIVKQIKEIKRIRRKSGFYSRNFCSYITHSESCYTSRLIDQKPV</sequence>
<dbReference type="PANTHER" id="PTHR44329">
    <property type="entry name" value="SERINE/THREONINE-PROTEIN KINASE TNNI3K-RELATED"/>
    <property type="match status" value="1"/>
</dbReference>
<proteinExistence type="predicted"/>
<dbReference type="GO" id="GO:0004674">
    <property type="term" value="F:protein serine/threonine kinase activity"/>
    <property type="evidence" value="ECO:0007669"/>
    <property type="project" value="TreeGrafter"/>
</dbReference>
<dbReference type="GO" id="GO:0005524">
    <property type="term" value="F:ATP binding"/>
    <property type="evidence" value="ECO:0007669"/>
    <property type="project" value="InterPro"/>
</dbReference>
<gene>
    <name evidence="2" type="ORF">AMORRO_LOCUS9805</name>
</gene>
<feature type="domain" description="Protein kinase" evidence="1">
    <location>
        <begin position="67"/>
        <end position="266"/>
    </location>
</feature>
<reference evidence="2" key="1">
    <citation type="submission" date="2021-06" db="EMBL/GenBank/DDBJ databases">
        <authorList>
            <person name="Kallberg Y."/>
            <person name="Tangrot J."/>
            <person name="Rosling A."/>
        </authorList>
    </citation>
    <scope>NUCLEOTIDE SEQUENCE</scope>
    <source>
        <strain evidence="2">CL551</strain>
    </source>
</reference>
<organism evidence="2 3">
    <name type="scientific">Acaulospora morrowiae</name>
    <dbReference type="NCBI Taxonomy" id="94023"/>
    <lineage>
        <taxon>Eukaryota</taxon>
        <taxon>Fungi</taxon>
        <taxon>Fungi incertae sedis</taxon>
        <taxon>Mucoromycota</taxon>
        <taxon>Glomeromycotina</taxon>
        <taxon>Glomeromycetes</taxon>
        <taxon>Diversisporales</taxon>
        <taxon>Acaulosporaceae</taxon>
        <taxon>Acaulospora</taxon>
    </lineage>
</organism>
<dbReference type="AlphaFoldDB" id="A0A9N9DTN0"/>
<dbReference type="Proteomes" id="UP000789342">
    <property type="component" value="Unassembled WGS sequence"/>
</dbReference>
<evidence type="ECO:0000313" key="2">
    <source>
        <dbReference type="EMBL" id="CAG8647604.1"/>
    </source>
</evidence>
<dbReference type="InterPro" id="IPR001245">
    <property type="entry name" value="Ser-Thr/Tyr_kinase_cat_dom"/>
</dbReference>
<keyword evidence="3" id="KW-1185">Reference proteome</keyword>
<evidence type="ECO:0000313" key="3">
    <source>
        <dbReference type="Proteomes" id="UP000789342"/>
    </source>
</evidence>
<protein>
    <submittedName>
        <fullName evidence="2">16603_t:CDS:1</fullName>
    </submittedName>
</protein>
<dbReference type="Gene3D" id="1.10.510.10">
    <property type="entry name" value="Transferase(Phosphotransferase) domain 1"/>
    <property type="match status" value="1"/>
</dbReference>
<dbReference type="PANTHER" id="PTHR44329:SF291">
    <property type="entry name" value="PROTEIN KINASE DOMAIN-CONTAINING PROTEIN"/>
    <property type="match status" value="1"/>
</dbReference>
<accession>A0A9N9DTN0</accession>
<name>A0A9N9DTN0_9GLOM</name>
<dbReference type="EMBL" id="CAJVPV010010072">
    <property type="protein sequence ID" value="CAG8647604.1"/>
    <property type="molecule type" value="Genomic_DNA"/>
</dbReference>
<dbReference type="InterPro" id="IPR000719">
    <property type="entry name" value="Prot_kinase_dom"/>
</dbReference>
<dbReference type="SUPFAM" id="SSF56112">
    <property type="entry name" value="Protein kinase-like (PK-like)"/>
    <property type="match status" value="1"/>
</dbReference>
<dbReference type="InterPro" id="IPR011009">
    <property type="entry name" value="Kinase-like_dom_sf"/>
</dbReference>
<dbReference type="Pfam" id="PF07714">
    <property type="entry name" value="PK_Tyr_Ser-Thr"/>
    <property type="match status" value="1"/>
</dbReference>
<evidence type="ECO:0000259" key="1">
    <source>
        <dbReference type="PROSITE" id="PS50011"/>
    </source>
</evidence>
<dbReference type="InterPro" id="IPR051681">
    <property type="entry name" value="Ser/Thr_Kinases-Pseudokinases"/>
</dbReference>
<comment type="caution">
    <text evidence="2">The sequence shown here is derived from an EMBL/GenBank/DDBJ whole genome shotgun (WGS) entry which is preliminary data.</text>
</comment>
<dbReference type="OrthoDB" id="2318560at2759"/>
<dbReference type="PROSITE" id="PS50011">
    <property type="entry name" value="PROTEIN_KINASE_DOM"/>
    <property type="match status" value="1"/>
</dbReference>